<evidence type="ECO:0000256" key="1">
    <source>
        <dbReference type="SAM" id="Phobius"/>
    </source>
</evidence>
<keyword evidence="1" id="KW-0472">Membrane</keyword>
<sequence>MGLSGAFGLSIGAPFAFASYNTIALIGCSSTSSLYSKQSCDASLHQVCDSLYGCQGIKQLGIQPNSPSSSCCVLSSSVLAAPPYEIDLPLLQCSTYSSVYHIGSIQNPQTSWLYGIALRFNPGSPPAPPAGNGDHPTCYVCQEAQDAEASMNYMALWFTGVVLVLEVALLFL</sequence>
<reference evidence="2" key="1">
    <citation type="submission" date="2021-01" db="EMBL/GenBank/DDBJ databases">
        <title>Adiantum capillus-veneris genome.</title>
        <authorList>
            <person name="Fang Y."/>
            <person name="Liao Q."/>
        </authorList>
    </citation>
    <scope>NUCLEOTIDE SEQUENCE</scope>
    <source>
        <strain evidence="2">H3</strain>
        <tissue evidence="2">Leaf</tissue>
    </source>
</reference>
<organism evidence="2 3">
    <name type="scientific">Adiantum capillus-veneris</name>
    <name type="common">Maidenhair fern</name>
    <dbReference type="NCBI Taxonomy" id="13818"/>
    <lineage>
        <taxon>Eukaryota</taxon>
        <taxon>Viridiplantae</taxon>
        <taxon>Streptophyta</taxon>
        <taxon>Embryophyta</taxon>
        <taxon>Tracheophyta</taxon>
        <taxon>Polypodiopsida</taxon>
        <taxon>Polypodiidae</taxon>
        <taxon>Polypodiales</taxon>
        <taxon>Pteridineae</taxon>
        <taxon>Pteridaceae</taxon>
        <taxon>Vittarioideae</taxon>
        <taxon>Adiantum</taxon>
    </lineage>
</organism>
<keyword evidence="1" id="KW-1133">Transmembrane helix</keyword>
<accession>A0A9D4URS0</accession>
<proteinExistence type="predicted"/>
<comment type="caution">
    <text evidence="2">The sequence shown here is derived from an EMBL/GenBank/DDBJ whole genome shotgun (WGS) entry which is preliminary data.</text>
</comment>
<dbReference type="EMBL" id="JABFUD020000012">
    <property type="protein sequence ID" value="KAI5072674.1"/>
    <property type="molecule type" value="Genomic_DNA"/>
</dbReference>
<dbReference type="AlphaFoldDB" id="A0A9D4URS0"/>
<dbReference type="OrthoDB" id="1933476at2759"/>
<feature type="transmembrane region" description="Helical" evidence="1">
    <location>
        <begin position="151"/>
        <end position="171"/>
    </location>
</feature>
<keyword evidence="1" id="KW-0812">Transmembrane</keyword>
<name>A0A9D4URS0_ADICA</name>
<gene>
    <name evidence="2" type="ORF">GOP47_0012780</name>
</gene>
<dbReference type="PANTHER" id="PTHR33355">
    <property type="entry name" value="WALL-ASSOCIATED RECEPTOR KINASE CARBOXY-TERMINAL PROTEIN-RELATED"/>
    <property type="match status" value="1"/>
</dbReference>
<evidence type="ECO:0000313" key="2">
    <source>
        <dbReference type="EMBL" id="KAI5072674.1"/>
    </source>
</evidence>
<protein>
    <submittedName>
        <fullName evidence="2">Uncharacterized protein</fullName>
    </submittedName>
</protein>
<dbReference type="Proteomes" id="UP000886520">
    <property type="component" value="Chromosome 12"/>
</dbReference>
<evidence type="ECO:0000313" key="3">
    <source>
        <dbReference type="Proteomes" id="UP000886520"/>
    </source>
</evidence>
<keyword evidence="3" id="KW-1185">Reference proteome</keyword>